<accession>A0A250X8Z3</accession>
<organism evidence="2 3">
    <name type="scientific">Chlamydomonas eustigma</name>
    <dbReference type="NCBI Taxonomy" id="1157962"/>
    <lineage>
        <taxon>Eukaryota</taxon>
        <taxon>Viridiplantae</taxon>
        <taxon>Chlorophyta</taxon>
        <taxon>core chlorophytes</taxon>
        <taxon>Chlorophyceae</taxon>
        <taxon>CS clade</taxon>
        <taxon>Chlamydomonadales</taxon>
        <taxon>Chlamydomonadaceae</taxon>
        <taxon>Chlamydomonas</taxon>
    </lineage>
</organism>
<feature type="transmembrane region" description="Helical" evidence="1">
    <location>
        <begin position="160"/>
        <end position="182"/>
    </location>
</feature>
<keyword evidence="1" id="KW-0812">Transmembrane</keyword>
<keyword evidence="1" id="KW-1133">Transmembrane helix</keyword>
<keyword evidence="1" id="KW-0472">Membrane</keyword>
<proteinExistence type="predicted"/>
<sequence>MSNLPLCATTAAAGVCSAIFLFAGVLCILNGKQTDFKLYIIMGVSSLLRGTGYAVCAGTILRGSSNVGEAVIYSFFLNAGFGMCVAVASLLLGVWFKNASMKSKPPQPHHWRMLCILFFPVAIISGPVLGIVQVVEIYGVGGLNQFSTAKMLRMASVTALLADTSVSALIEISMFLMQLTSVRRERWATNSDKMVGIMAIASLLLLWSAAFRVRSTYVDPSLMVNERLYYPLQVLPELLQIMLWAVPGLMHRAGLGNGYEAWYELTHGVPPAGGSHSQDAVTTDSDMEAGKGDVKIVAISK</sequence>
<reference evidence="2 3" key="1">
    <citation type="submission" date="2017-08" db="EMBL/GenBank/DDBJ databases">
        <title>Acidophilic green algal genome provides insights into adaptation to an acidic environment.</title>
        <authorList>
            <person name="Hirooka S."/>
            <person name="Hirose Y."/>
            <person name="Kanesaki Y."/>
            <person name="Higuchi S."/>
            <person name="Fujiwara T."/>
            <person name="Onuma R."/>
            <person name="Era A."/>
            <person name="Ohbayashi R."/>
            <person name="Uzuka A."/>
            <person name="Nozaki H."/>
            <person name="Yoshikawa H."/>
            <person name="Miyagishima S.Y."/>
        </authorList>
    </citation>
    <scope>NUCLEOTIDE SEQUENCE [LARGE SCALE GENOMIC DNA]</scope>
    <source>
        <strain evidence="2 3">NIES-2499</strain>
    </source>
</reference>
<evidence type="ECO:0000313" key="3">
    <source>
        <dbReference type="Proteomes" id="UP000232323"/>
    </source>
</evidence>
<protein>
    <recommendedName>
        <fullName evidence="4">THH1/TOM1/TOM3 domain-containing protein</fullName>
    </recommendedName>
</protein>
<dbReference type="EMBL" id="BEGY01000043">
    <property type="protein sequence ID" value="GAX79544.1"/>
    <property type="molecule type" value="Genomic_DNA"/>
</dbReference>
<evidence type="ECO:0000313" key="2">
    <source>
        <dbReference type="EMBL" id="GAX79544.1"/>
    </source>
</evidence>
<comment type="caution">
    <text evidence="2">The sequence shown here is derived from an EMBL/GenBank/DDBJ whole genome shotgun (WGS) entry which is preliminary data.</text>
</comment>
<feature type="transmembrane region" description="Helical" evidence="1">
    <location>
        <begin position="117"/>
        <end position="140"/>
    </location>
</feature>
<feature type="transmembrane region" description="Helical" evidence="1">
    <location>
        <begin position="72"/>
        <end position="96"/>
    </location>
</feature>
<name>A0A250X8Z3_9CHLO</name>
<feature type="transmembrane region" description="Helical" evidence="1">
    <location>
        <begin position="12"/>
        <end position="31"/>
    </location>
</feature>
<dbReference type="Proteomes" id="UP000232323">
    <property type="component" value="Unassembled WGS sequence"/>
</dbReference>
<feature type="transmembrane region" description="Helical" evidence="1">
    <location>
        <begin position="194"/>
        <end position="213"/>
    </location>
</feature>
<feature type="transmembrane region" description="Helical" evidence="1">
    <location>
        <begin position="38"/>
        <end position="60"/>
    </location>
</feature>
<dbReference type="OrthoDB" id="521089at2759"/>
<keyword evidence="3" id="KW-1185">Reference proteome</keyword>
<evidence type="ECO:0008006" key="4">
    <source>
        <dbReference type="Google" id="ProtNLM"/>
    </source>
</evidence>
<evidence type="ECO:0000256" key="1">
    <source>
        <dbReference type="SAM" id="Phobius"/>
    </source>
</evidence>
<dbReference type="AlphaFoldDB" id="A0A250X8Z3"/>
<gene>
    <name evidence="2" type="ORF">CEUSTIGMA_g6985.t1</name>
</gene>